<keyword evidence="1" id="KW-0812">Transmembrane</keyword>
<evidence type="ECO:0008006" key="4">
    <source>
        <dbReference type="Google" id="ProtNLM"/>
    </source>
</evidence>
<feature type="transmembrane region" description="Helical" evidence="1">
    <location>
        <begin position="343"/>
        <end position="362"/>
    </location>
</feature>
<keyword evidence="1" id="KW-1133">Transmembrane helix</keyword>
<keyword evidence="3" id="KW-1185">Reference proteome</keyword>
<dbReference type="RefSeq" id="WP_264066431.1">
    <property type="nucleotide sequence ID" value="NZ_JACKTY010000018.1"/>
</dbReference>
<feature type="transmembrane region" description="Helical" evidence="1">
    <location>
        <begin position="198"/>
        <end position="218"/>
    </location>
</feature>
<reference evidence="2 3" key="1">
    <citation type="journal article" date="2022" name="BMC Genomics">
        <title>Comparative genome analysis of mycobacteria focusing on tRNA and non-coding RNA.</title>
        <authorList>
            <person name="Behra P.R.K."/>
            <person name="Pettersson B.M.F."/>
            <person name="Ramesh M."/>
            <person name="Das S."/>
            <person name="Dasgupta S."/>
            <person name="Kirsebom L.A."/>
        </authorList>
    </citation>
    <scope>NUCLEOTIDE SEQUENCE [LARGE SCALE GENOMIC DNA]</scope>
    <source>
        <strain evidence="2 3">DSM 44078</strain>
    </source>
</reference>
<feature type="transmembrane region" description="Helical" evidence="1">
    <location>
        <begin position="12"/>
        <end position="32"/>
    </location>
</feature>
<feature type="transmembrane region" description="Helical" evidence="1">
    <location>
        <begin position="300"/>
        <end position="323"/>
    </location>
</feature>
<protein>
    <recommendedName>
        <fullName evidence="4">Transmembrane protein</fullName>
    </recommendedName>
</protein>
<gene>
    <name evidence="2" type="ORF">H7J73_06315</name>
</gene>
<feature type="transmembrane region" description="Helical" evidence="1">
    <location>
        <begin position="163"/>
        <end position="191"/>
    </location>
</feature>
<proteinExistence type="predicted"/>
<dbReference type="Proteomes" id="UP001526201">
    <property type="component" value="Unassembled WGS sequence"/>
</dbReference>
<name>A0ABT3C832_9MYCO</name>
<feature type="transmembrane region" description="Helical" evidence="1">
    <location>
        <begin position="125"/>
        <end position="143"/>
    </location>
</feature>
<feature type="transmembrane region" description="Helical" evidence="1">
    <location>
        <begin position="99"/>
        <end position="118"/>
    </location>
</feature>
<evidence type="ECO:0000256" key="1">
    <source>
        <dbReference type="SAM" id="Phobius"/>
    </source>
</evidence>
<keyword evidence="1" id="KW-0472">Membrane</keyword>
<accession>A0ABT3C832</accession>
<feature type="transmembrane region" description="Helical" evidence="1">
    <location>
        <begin position="374"/>
        <end position="394"/>
    </location>
</feature>
<comment type="caution">
    <text evidence="2">The sequence shown here is derived from an EMBL/GenBank/DDBJ whole genome shotgun (WGS) entry which is preliminary data.</text>
</comment>
<organism evidence="2 3">
    <name type="scientific">Mycolicibacterium komossense</name>
    <dbReference type="NCBI Taxonomy" id="1779"/>
    <lineage>
        <taxon>Bacteria</taxon>
        <taxon>Bacillati</taxon>
        <taxon>Actinomycetota</taxon>
        <taxon>Actinomycetes</taxon>
        <taxon>Mycobacteriales</taxon>
        <taxon>Mycobacteriaceae</taxon>
        <taxon>Mycolicibacterium</taxon>
    </lineage>
</organism>
<evidence type="ECO:0000313" key="2">
    <source>
        <dbReference type="EMBL" id="MCV7225644.1"/>
    </source>
</evidence>
<evidence type="ECO:0000313" key="3">
    <source>
        <dbReference type="Proteomes" id="UP001526201"/>
    </source>
</evidence>
<dbReference type="EMBL" id="JACKTY010000018">
    <property type="protein sequence ID" value="MCV7225644.1"/>
    <property type="molecule type" value="Genomic_DNA"/>
</dbReference>
<sequence>MSRTRRWAVPGYALALAVIVTAPLWAPGYLLLRDAVSTPRSYLSDAALGLTEAAPRALPQDFAIALASQLVDGGLVVKVLLLAGLWSAGWGAARLTAHVLPEAGLAGQLVAVTVAIWNPYVAERLLQGHWSLLVGYGALPWVATTMLRLRCGDAGRLGGLSALAFWIALAGLTPTGLLLAAMVALVCVAVPGAGSPRWLCAVAAAGFSLLGALPWLVASAVTHSLSAYQASGVPGVGAFAARAEPGLGTLGSLAGLGGIWNAEAVPGSRSTVFAITATIVLLAVVAAGVPAVLRHRSAWPLLALAVAAVVLPALMASGPGLAVLRAVVEAVPGLGVLRDGQKWVALAMPAYALAAGGAVLTLSRARPGLPSAAAAVACCAAVVLTLPDLAWGAAGRMTAVQYPPGWTAMTAQINADPRPVAVLPADSMRQFRWSGEAPVLDPLPRWIRADVLTTGDLTISGHTILGEGANARAVQELLLAGSDPTRLREAGVGWLVVESGTGGEIASAATTLAQLPVAYHDADITLYRVGGDAPRAPNALRTQVTAAHLIWLAMLVLGAAGMAVTRARSAQVG</sequence>
<feature type="transmembrane region" description="Helical" evidence="1">
    <location>
        <begin position="272"/>
        <end position="293"/>
    </location>
</feature>